<dbReference type="EMBL" id="JAHRIQ010012301">
    <property type="protein sequence ID" value="MEQ2224688.1"/>
    <property type="molecule type" value="Genomic_DNA"/>
</dbReference>
<proteinExistence type="predicted"/>
<reference evidence="1 2" key="1">
    <citation type="submission" date="2021-06" db="EMBL/GenBank/DDBJ databases">
        <authorList>
            <person name="Palmer J.M."/>
        </authorList>
    </citation>
    <scope>NUCLEOTIDE SEQUENCE [LARGE SCALE GENOMIC DNA]</scope>
    <source>
        <strain evidence="2">if_2019</strain>
        <tissue evidence="1">Muscle</tissue>
    </source>
</reference>
<organism evidence="1 2">
    <name type="scientific">Ilyodon furcidens</name>
    <name type="common">goldbreast splitfin</name>
    <dbReference type="NCBI Taxonomy" id="33524"/>
    <lineage>
        <taxon>Eukaryota</taxon>
        <taxon>Metazoa</taxon>
        <taxon>Chordata</taxon>
        <taxon>Craniata</taxon>
        <taxon>Vertebrata</taxon>
        <taxon>Euteleostomi</taxon>
        <taxon>Actinopterygii</taxon>
        <taxon>Neopterygii</taxon>
        <taxon>Teleostei</taxon>
        <taxon>Neoteleostei</taxon>
        <taxon>Acanthomorphata</taxon>
        <taxon>Ovalentaria</taxon>
        <taxon>Atherinomorphae</taxon>
        <taxon>Cyprinodontiformes</taxon>
        <taxon>Goodeidae</taxon>
        <taxon>Ilyodon</taxon>
    </lineage>
</organism>
<evidence type="ECO:0000313" key="1">
    <source>
        <dbReference type="EMBL" id="MEQ2224688.1"/>
    </source>
</evidence>
<comment type="caution">
    <text evidence="1">The sequence shown here is derived from an EMBL/GenBank/DDBJ whole genome shotgun (WGS) entry which is preliminary data.</text>
</comment>
<sequence>MITLEEMQRSTAPILKYRASSACTVTPNLTSFALSAQLKAEKETGNNPKGRLGSRLVPLCTSENFPHLPIKSNASGS</sequence>
<gene>
    <name evidence="1" type="ORF">ILYODFUR_010032</name>
</gene>
<name>A0ABV0SVQ0_9TELE</name>
<protein>
    <submittedName>
        <fullName evidence="1">Uncharacterized protein</fullName>
    </submittedName>
</protein>
<dbReference type="Proteomes" id="UP001482620">
    <property type="component" value="Unassembled WGS sequence"/>
</dbReference>
<accession>A0ABV0SVQ0</accession>
<evidence type="ECO:0000313" key="2">
    <source>
        <dbReference type="Proteomes" id="UP001482620"/>
    </source>
</evidence>
<keyword evidence="2" id="KW-1185">Reference proteome</keyword>